<dbReference type="Gene3D" id="3.40.50.300">
    <property type="entry name" value="P-loop containing nucleotide triphosphate hydrolases"/>
    <property type="match status" value="1"/>
</dbReference>
<evidence type="ECO:0000256" key="6">
    <source>
        <dbReference type="ARBA" id="ARBA00023136"/>
    </source>
</evidence>
<dbReference type="PROSITE" id="PS00211">
    <property type="entry name" value="ABC_TRANSPORTER_1"/>
    <property type="match status" value="1"/>
</dbReference>
<dbReference type="Gene3D" id="1.20.1560.10">
    <property type="entry name" value="ABC transporter type 1, transmembrane domain"/>
    <property type="match status" value="1"/>
</dbReference>
<protein>
    <recommendedName>
        <fullName evidence="12">ABC transporter ATP-binding protein</fullName>
    </recommendedName>
</protein>
<dbReference type="Pfam" id="PF00664">
    <property type="entry name" value="ABC_membrane"/>
    <property type="match status" value="1"/>
</dbReference>
<comment type="subcellular location">
    <subcellularLocation>
        <location evidence="1">Cell membrane</location>
        <topology evidence="1">Multi-pass membrane protein</topology>
    </subcellularLocation>
</comment>
<dbReference type="GO" id="GO:0005524">
    <property type="term" value="F:ATP binding"/>
    <property type="evidence" value="ECO:0007669"/>
    <property type="project" value="UniProtKB-KW"/>
</dbReference>
<dbReference type="GO" id="GO:0015421">
    <property type="term" value="F:ABC-type oligopeptide transporter activity"/>
    <property type="evidence" value="ECO:0007669"/>
    <property type="project" value="TreeGrafter"/>
</dbReference>
<feature type="transmembrane region" description="Helical" evidence="7">
    <location>
        <begin position="61"/>
        <end position="82"/>
    </location>
</feature>
<dbReference type="CDD" id="cd07346">
    <property type="entry name" value="ABC_6TM_exporters"/>
    <property type="match status" value="1"/>
</dbReference>
<name>A0A2H0N6Z4_9BACT</name>
<sequence>DWVVDQKSRRIGTLIATDYPSNAVDKMLKLPISFFKEHKSGSTWDKVNRGGDAVTNIIEQIIINLSPQLLSVLIGLTVAILINPILALIITIGVLIYILTLIKIVSPIADLIKKGRRSWNKAFGYGYDSIANFQTVKSFTAEKYESKRTSKAFIDGAFKNWFIVEKIWANISFFQRITILITRLAVFIVSVFLIQKGEISIGSLIALNGYASMVFGPFVRLGHQWQIIQNGLVAIEKAEEILESPKENEDKENKAYLENIKGQVEFKNVSFSYDKKDGKVLKNINFKINPGEIVAFVGESGVGKSTTIDLISGYYFASQGSVLVDDNNVKDINLESLRKKIAIVPQEVVLFNDTIEMNIKYGSQRASKAEILEASRRAHADSFIDKFPKKYKQIVGERGIKLSVGQKQRIAIARAILRDPSILILDEPTSALDPKTENLITESLQNLMQGRTTFIIAHRLSTIRHANKIFVFDKGRIIEEGTHSQLLKINNGTYKKLHDFHIGLK</sequence>
<evidence type="ECO:0000256" key="4">
    <source>
        <dbReference type="ARBA" id="ARBA00022840"/>
    </source>
</evidence>
<dbReference type="InterPro" id="IPR003439">
    <property type="entry name" value="ABC_transporter-like_ATP-bd"/>
</dbReference>
<dbReference type="PROSITE" id="PS50929">
    <property type="entry name" value="ABC_TM1F"/>
    <property type="match status" value="1"/>
</dbReference>
<dbReference type="Proteomes" id="UP000229893">
    <property type="component" value="Unassembled WGS sequence"/>
</dbReference>
<dbReference type="PROSITE" id="PS50893">
    <property type="entry name" value="ABC_TRANSPORTER_2"/>
    <property type="match status" value="1"/>
</dbReference>
<dbReference type="SUPFAM" id="SSF52540">
    <property type="entry name" value="P-loop containing nucleoside triphosphate hydrolases"/>
    <property type="match status" value="1"/>
</dbReference>
<accession>A0A2H0N6Z4</accession>
<proteinExistence type="predicted"/>
<evidence type="ECO:0000256" key="3">
    <source>
        <dbReference type="ARBA" id="ARBA00022741"/>
    </source>
</evidence>
<evidence type="ECO:0000256" key="5">
    <source>
        <dbReference type="ARBA" id="ARBA00022989"/>
    </source>
</evidence>
<comment type="caution">
    <text evidence="10">The sequence shown here is derived from an EMBL/GenBank/DDBJ whole genome shotgun (WGS) entry which is preliminary data.</text>
</comment>
<dbReference type="InterPro" id="IPR036640">
    <property type="entry name" value="ABC1_TM_sf"/>
</dbReference>
<gene>
    <name evidence="10" type="ORF">COV57_03290</name>
</gene>
<dbReference type="EMBL" id="PCWO01000047">
    <property type="protein sequence ID" value="PIR04647.1"/>
    <property type="molecule type" value="Genomic_DNA"/>
</dbReference>
<keyword evidence="3" id="KW-0547">Nucleotide-binding</keyword>
<dbReference type="SUPFAM" id="SSF90123">
    <property type="entry name" value="ABC transporter transmembrane region"/>
    <property type="match status" value="1"/>
</dbReference>
<dbReference type="InterPro" id="IPR039421">
    <property type="entry name" value="Type_1_exporter"/>
</dbReference>
<keyword evidence="5 7" id="KW-1133">Transmembrane helix</keyword>
<feature type="domain" description="ABC transmembrane type-1" evidence="9">
    <location>
        <begin position="25"/>
        <end position="230"/>
    </location>
</feature>
<evidence type="ECO:0008006" key="12">
    <source>
        <dbReference type="Google" id="ProtNLM"/>
    </source>
</evidence>
<evidence type="ECO:0000313" key="11">
    <source>
        <dbReference type="Proteomes" id="UP000229893"/>
    </source>
</evidence>
<evidence type="ECO:0000256" key="7">
    <source>
        <dbReference type="SAM" id="Phobius"/>
    </source>
</evidence>
<dbReference type="PANTHER" id="PTHR43394">
    <property type="entry name" value="ATP-DEPENDENT PERMEASE MDL1, MITOCHONDRIAL"/>
    <property type="match status" value="1"/>
</dbReference>
<evidence type="ECO:0000256" key="1">
    <source>
        <dbReference type="ARBA" id="ARBA00004651"/>
    </source>
</evidence>
<evidence type="ECO:0000313" key="10">
    <source>
        <dbReference type="EMBL" id="PIR04647.1"/>
    </source>
</evidence>
<reference evidence="10 11" key="1">
    <citation type="submission" date="2017-09" db="EMBL/GenBank/DDBJ databases">
        <title>Depth-based differentiation of microbial function through sediment-hosted aquifers and enrichment of novel symbionts in the deep terrestrial subsurface.</title>
        <authorList>
            <person name="Probst A.J."/>
            <person name="Ladd B."/>
            <person name="Jarett J.K."/>
            <person name="Geller-Mcgrath D.E."/>
            <person name="Sieber C.M."/>
            <person name="Emerson J.B."/>
            <person name="Anantharaman K."/>
            <person name="Thomas B.C."/>
            <person name="Malmstrom R."/>
            <person name="Stieglmeier M."/>
            <person name="Klingl A."/>
            <person name="Woyke T."/>
            <person name="Ryan C.M."/>
            <person name="Banfield J.F."/>
        </authorList>
    </citation>
    <scope>NUCLEOTIDE SEQUENCE [LARGE SCALE GENOMIC DNA]</scope>
    <source>
        <strain evidence="10">CG11_big_fil_rev_8_21_14_0_20_35_14</strain>
    </source>
</reference>
<dbReference type="Pfam" id="PF00005">
    <property type="entry name" value="ABC_tran"/>
    <property type="match status" value="1"/>
</dbReference>
<keyword evidence="2 7" id="KW-0812">Transmembrane</keyword>
<dbReference type="GO" id="GO:0016887">
    <property type="term" value="F:ATP hydrolysis activity"/>
    <property type="evidence" value="ECO:0007669"/>
    <property type="project" value="InterPro"/>
</dbReference>
<feature type="transmembrane region" description="Helical" evidence="7">
    <location>
        <begin position="88"/>
        <end position="112"/>
    </location>
</feature>
<dbReference type="PANTHER" id="PTHR43394:SF1">
    <property type="entry name" value="ATP-BINDING CASSETTE SUB-FAMILY B MEMBER 10, MITOCHONDRIAL"/>
    <property type="match status" value="1"/>
</dbReference>
<dbReference type="InterPro" id="IPR011527">
    <property type="entry name" value="ABC1_TM_dom"/>
</dbReference>
<dbReference type="FunFam" id="3.40.50.300:FF:000218">
    <property type="entry name" value="Multidrug ABC transporter ATP-binding protein"/>
    <property type="match status" value="1"/>
</dbReference>
<feature type="domain" description="ABC transporter" evidence="8">
    <location>
        <begin position="264"/>
        <end position="499"/>
    </location>
</feature>
<dbReference type="SMART" id="SM00382">
    <property type="entry name" value="AAA"/>
    <property type="match status" value="1"/>
</dbReference>
<keyword evidence="4" id="KW-0067">ATP-binding</keyword>
<keyword evidence="6 7" id="KW-0472">Membrane</keyword>
<dbReference type="InterPro" id="IPR027417">
    <property type="entry name" value="P-loop_NTPase"/>
</dbReference>
<dbReference type="InterPro" id="IPR003593">
    <property type="entry name" value="AAA+_ATPase"/>
</dbReference>
<dbReference type="InterPro" id="IPR017871">
    <property type="entry name" value="ABC_transporter-like_CS"/>
</dbReference>
<dbReference type="GO" id="GO:0005886">
    <property type="term" value="C:plasma membrane"/>
    <property type="evidence" value="ECO:0007669"/>
    <property type="project" value="UniProtKB-SubCell"/>
</dbReference>
<evidence type="ECO:0000259" key="9">
    <source>
        <dbReference type="PROSITE" id="PS50929"/>
    </source>
</evidence>
<organism evidence="10 11">
    <name type="scientific">Candidatus Liptonbacteria bacterium CG11_big_fil_rev_8_21_14_0_20_35_14</name>
    <dbReference type="NCBI Taxonomy" id="1974634"/>
    <lineage>
        <taxon>Bacteria</taxon>
        <taxon>Candidatus Liptoniibacteriota</taxon>
    </lineage>
</organism>
<evidence type="ECO:0000256" key="2">
    <source>
        <dbReference type="ARBA" id="ARBA00022692"/>
    </source>
</evidence>
<evidence type="ECO:0000259" key="8">
    <source>
        <dbReference type="PROSITE" id="PS50893"/>
    </source>
</evidence>
<feature type="non-terminal residue" evidence="10">
    <location>
        <position position="1"/>
    </location>
</feature>
<feature type="transmembrane region" description="Helical" evidence="7">
    <location>
        <begin position="173"/>
        <end position="193"/>
    </location>
</feature>
<dbReference type="AlphaFoldDB" id="A0A2H0N6Z4"/>